<dbReference type="InterPro" id="IPR008630">
    <property type="entry name" value="Glyco_trans_34"/>
</dbReference>
<dbReference type="GO" id="GO:0000139">
    <property type="term" value="C:Golgi membrane"/>
    <property type="evidence" value="ECO:0007669"/>
    <property type="project" value="TreeGrafter"/>
</dbReference>
<comment type="caution">
    <text evidence="4">The sequence shown here is derived from an EMBL/GenBank/DDBJ whole genome shotgun (WGS) entry which is preliminary data.</text>
</comment>
<evidence type="ECO:0008006" key="6">
    <source>
        <dbReference type="Google" id="ProtNLM"/>
    </source>
</evidence>
<keyword evidence="5" id="KW-1185">Reference proteome</keyword>
<evidence type="ECO:0000313" key="5">
    <source>
        <dbReference type="Proteomes" id="UP000319731"/>
    </source>
</evidence>
<dbReference type="PANTHER" id="PTHR31306">
    <property type="entry name" value="ALPHA-1,6-MANNOSYLTRANSFERASE MNN11-RELATED"/>
    <property type="match status" value="1"/>
</dbReference>
<keyword evidence="3" id="KW-0808">Transferase</keyword>
<gene>
    <name evidence="4" type="ORF">SmJEL517_g04254</name>
</gene>
<dbReference type="OrthoDB" id="2154537at2759"/>
<accession>A0A507C3R6</accession>
<dbReference type="Pfam" id="PF05637">
    <property type="entry name" value="Glyco_transf_34"/>
    <property type="match status" value="1"/>
</dbReference>
<reference evidence="4 5" key="1">
    <citation type="journal article" date="2019" name="Sci. Rep.">
        <title>Comparative genomics of chytrid fungi reveal insights into the obligate biotrophic and pathogenic lifestyle of Synchytrium endobioticum.</title>
        <authorList>
            <person name="van de Vossenberg B.T.L.H."/>
            <person name="Warris S."/>
            <person name="Nguyen H.D.T."/>
            <person name="van Gent-Pelzer M.P.E."/>
            <person name="Joly D.L."/>
            <person name="van de Geest H.C."/>
            <person name="Bonants P.J.M."/>
            <person name="Smith D.S."/>
            <person name="Levesque C.A."/>
            <person name="van der Lee T.A.J."/>
        </authorList>
    </citation>
    <scope>NUCLEOTIDE SEQUENCE [LARGE SCALE GENOMIC DNA]</scope>
    <source>
        <strain evidence="4 5">JEL517</strain>
    </source>
</reference>
<dbReference type="Proteomes" id="UP000319731">
    <property type="component" value="Unassembled WGS sequence"/>
</dbReference>
<dbReference type="RefSeq" id="XP_031023911.1">
    <property type="nucleotide sequence ID" value="XM_031170182.1"/>
</dbReference>
<protein>
    <recommendedName>
        <fullName evidence="6">Nucleotide-diphospho-sugar transferase domain-containing protein</fullName>
    </recommendedName>
</protein>
<dbReference type="STRING" id="1806994.A0A507C3R6"/>
<sequence>MTGRKRPKNAGIVTLLKALLCRKFSASRTVLLALLAIAIILLTLKLRQKTPIEHLPPPKLSADIIAHMDDLMSKQSYIAKSTPEYTKSTGKSRVNIVTLHLIEPKDIGQVDQLINITLPNKIQYAKRHGYRLVEAADYPLVQKHRARGVPIFFLKLLCIMLALEDENPEWIMWMDADAFFLNHSRSLEEHLDTRYDVVINAVGKPPNFARVPNNGVYFVQNTPWARNFFYSQWIHAITNPQSCPFDVNDKPVNENHPQSKLNGWLRMCWEDGRYWLSDQGLFIVTMLAPPRSLAWRGTVNGTVQCHIKFVANRDFNSILGWYQSGDLIFHTPGQYGDVRAKILREFWRLTDWNTGTVRWEESEDLILKPDFKQEIHSGTRETAVHPLDPTDSYPGKHGWFYNEAPCSAAEIEL</sequence>
<proteinExistence type="inferred from homology"/>
<dbReference type="GeneID" id="42005479"/>
<evidence type="ECO:0000256" key="2">
    <source>
        <dbReference type="ARBA" id="ARBA00022676"/>
    </source>
</evidence>
<evidence type="ECO:0000313" key="4">
    <source>
        <dbReference type="EMBL" id="TPX32754.1"/>
    </source>
</evidence>
<evidence type="ECO:0000256" key="1">
    <source>
        <dbReference type="ARBA" id="ARBA00005664"/>
    </source>
</evidence>
<comment type="similarity">
    <text evidence="1">Belongs to the glycosyltransferase 34 family.</text>
</comment>
<dbReference type="GO" id="GO:0016757">
    <property type="term" value="F:glycosyltransferase activity"/>
    <property type="evidence" value="ECO:0007669"/>
    <property type="project" value="UniProtKB-KW"/>
</dbReference>
<organism evidence="4 5">
    <name type="scientific">Synchytrium microbalum</name>
    <dbReference type="NCBI Taxonomy" id="1806994"/>
    <lineage>
        <taxon>Eukaryota</taxon>
        <taxon>Fungi</taxon>
        <taxon>Fungi incertae sedis</taxon>
        <taxon>Chytridiomycota</taxon>
        <taxon>Chytridiomycota incertae sedis</taxon>
        <taxon>Chytridiomycetes</taxon>
        <taxon>Synchytriales</taxon>
        <taxon>Synchytriaceae</taxon>
        <taxon>Synchytrium</taxon>
    </lineage>
</organism>
<dbReference type="InterPro" id="IPR029044">
    <property type="entry name" value="Nucleotide-diphossugar_trans"/>
</dbReference>
<dbReference type="SUPFAM" id="SSF53448">
    <property type="entry name" value="Nucleotide-diphospho-sugar transferases"/>
    <property type="match status" value="1"/>
</dbReference>
<dbReference type="EMBL" id="QEAO01000027">
    <property type="protein sequence ID" value="TPX32754.1"/>
    <property type="molecule type" value="Genomic_DNA"/>
</dbReference>
<dbReference type="GO" id="GO:0006487">
    <property type="term" value="P:protein N-linked glycosylation"/>
    <property type="evidence" value="ECO:0007669"/>
    <property type="project" value="TreeGrafter"/>
</dbReference>
<dbReference type="PANTHER" id="PTHR31306:SF4">
    <property type="entry name" value="ALPHA-1,2-GALACTOSYLTRANSFERASE"/>
    <property type="match status" value="1"/>
</dbReference>
<evidence type="ECO:0000256" key="3">
    <source>
        <dbReference type="ARBA" id="ARBA00022679"/>
    </source>
</evidence>
<keyword evidence="2" id="KW-0328">Glycosyltransferase</keyword>
<name>A0A507C3R6_9FUNG</name>
<dbReference type="AlphaFoldDB" id="A0A507C3R6"/>
<dbReference type="Gene3D" id="3.90.550.10">
    <property type="entry name" value="Spore Coat Polysaccharide Biosynthesis Protein SpsA, Chain A"/>
    <property type="match status" value="1"/>
</dbReference>